<dbReference type="EMBL" id="LAZR01001638">
    <property type="protein sequence ID" value="KKN41597.1"/>
    <property type="molecule type" value="Genomic_DNA"/>
</dbReference>
<evidence type="ECO:0000313" key="1">
    <source>
        <dbReference type="EMBL" id="KKN41597.1"/>
    </source>
</evidence>
<proteinExistence type="predicted"/>
<gene>
    <name evidence="1" type="ORF">LCGC14_0721640</name>
</gene>
<protein>
    <submittedName>
        <fullName evidence="1">Uncharacterized protein</fullName>
    </submittedName>
</protein>
<comment type="caution">
    <text evidence="1">The sequence shown here is derived from an EMBL/GenBank/DDBJ whole genome shotgun (WGS) entry which is preliminary data.</text>
</comment>
<organism evidence="1">
    <name type="scientific">marine sediment metagenome</name>
    <dbReference type="NCBI Taxonomy" id="412755"/>
    <lineage>
        <taxon>unclassified sequences</taxon>
        <taxon>metagenomes</taxon>
        <taxon>ecological metagenomes</taxon>
    </lineage>
</organism>
<accession>A0A0F9QX88</accession>
<sequence>MFLLRIVKKCINVECYLGKNSAEASNITNNETILQIIFNTTSFFFKKPVFLASETFIKV</sequence>
<reference evidence="1" key="1">
    <citation type="journal article" date="2015" name="Nature">
        <title>Complex archaea that bridge the gap between prokaryotes and eukaryotes.</title>
        <authorList>
            <person name="Spang A."/>
            <person name="Saw J.H."/>
            <person name="Jorgensen S.L."/>
            <person name="Zaremba-Niedzwiedzka K."/>
            <person name="Martijn J."/>
            <person name="Lind A.E."/>
            <person name="van Eijk R."/>
            <person name="Schleper C."/>
            <person name="Guy L."/>
            <person name="Ettema T.J."/>
        </authorList>
    </citation>
    <scope>NUCLEOTIDE SEQUENCE</scope>
</reference>
<name>A0A0F9QX88_9ZZZZ</name>
<dbReference type="AlphaFoldDB" id="A0A0F9QX88"/>